<protein>
    <submittedName>
        <fullName evidence="1">Uncharacterized protein</fullName>
    </submittedName>
</protein>
<gene>
    <name evidence="1" type="ORF">XELAEV_18033928mg</name>
</gene>
<dbReference type="AlphaFoldDB" id="A0A974CLH9"/>
<name>A0A974CLH9_XENLA</name>
<reference evidence="2" key="1">
    <citation type="journal article" date="2016" name="Nature">
        <title>Genome evolution in the allotetraploid frog Xenopus laevis.</title>
        <authorList>
            <person name="Session A.M."/>
            <person name="Uno Y."/>
            <person name="Kwon T."/>
            <person name="Chapman J.A."/>
            <person name="Toyoda A."/>
            <person name="Takahashi S."/>
            <person name="Fukui A."/>
            <person name="Hikosaka A."/>
            <person name="Suzuki A."/>
            <person name="Kondo M."/>
            <person name="van Heeringen S.J."/>
            <person name="Quigley I."/>
            <person name="Heinz S."/>
            <person name="Ogino H."/>
            <person name="Ochi H."/>
            <person name="Hellsten U."/>
            <person name="Lyons J.B."/>
            <person name="Simakov O."/>
            <person name="Putnam N."/>
            <person name="Stites J."/>
            <person name="Kuroki Y."/>
            <person name="Tanaka T."/>
            <person name="Michiue T."/>
            <person name="Watanabe M."/>
            <person name="Bogdanovic O."/>
            <person name="Lister R."/>
            <person name="Georgiou G."/>
            <person name="Paranjpe S.S."/>
            <person name="van Kruijsbergen I."/>
            <person name="Shu S."/>
            <person name="Carlson J."/>
            <person name="Kinoshita T."/>
            <person name="Ohta Y."/>
            <person name="Mawaribuchi S."/>
            <person name="Jenkins J."/>
            <person name="Grimwood J."/>
            <person name="Schmutz J."/>
            <person name="Mitros T."/>
            <person name="Mozaffari S.V."/>
            <person name="Suzuki Y."/>
            <person name="Haramoto Y."/>
            <person name="Yamamoto T.S."/>
            <person name="Takagi C."/>
            <person name="Heald R."/>
            <person name="Miller K."/>
            <person name="Haudenschild C."/>
            <person name="Kitzman J."/>
            <person name="Nakayama T."/>
            <person name="Izutsu Y."/>
            <person name="Robert J."/>
            <person name="Fortriede J."/>
            <person name="Burns K."/>
            <person name="Lotay V."/>
            <person name="Karimi K."/>
            <person name="Yasuoka Y."/>
            <person name="Dichmann D.S."/>
            <person name="Flajnik M.F."/>
            <person name="Houston D.W."/>
            <person name="Shendure J."/>
            <person name="DuPasquier L."/>
            <person name="Vize P.D."/>
            <person name="Zorn A.M."/>
            <person name="Ito M."/>
            <person name="Marcotte E.M."/>
            <person name="Wallingford J.B."/>
            <person name="Ito Y."/>
            <person name="Asashima M."/>
            <person name="Ueno N."/>
            <person name="Matsuda Y."/>
            <person name="Veenstra G.J."/>
            <person name="Fujiyama A."/>
            <person name="Harland R.M."/>
            <person name="Taira M."/>
            <person name="Rokhsar D.S."/>
        </authorList>
    </citation>
    <scope>NUCLEOTIDE SEQUENCE [LARGE SCALE GENOMIC DNA]</scope>
    <source>
        <strain evidence="2">J</strain>
    </source>
</reference>
<dbReference type="Proteomes" id="UP000694892">
    <property type="component" value="Chromosome 6S"/>
</dbReference>
<accession>A0A974CLH9</accession>
<dbReference type="EMBL" id="CM004477">
    <property type="protein sequence ID" value="OCT74940.1"/>
    <property type="molecule type" value="Genomic_DNA"/>
</dbReference>
<evidence type="ECO:0000313" key="1">
    <source>
        <dbReference type="EMBL" id="OCT74940.1"/>
    </source>
</evidence>
<organism evidence="1 2">
    <name type="scientific">Xenopus laevis</name>
    <name type="common">African clawed frog</name>
    <dbReference type="NCBI Taxonomy" id="8355"/>
    <lineage>
        <taxon>Eukaryota</taxon>
        <taxon>Metazoa</taxon>
        <taxon>Chordata</taxon>
        <taxon>Craniata</taxon>
        <taxon>Vertebrata</taxon>
        <taxon>Euteleostomi</taxon>
        <taxon>Amphibia</taxon>
        <taxon>Batrachia</taxon>
        <taxon>Anura</taxon>
        <taxon>Pipoidea</taxon>
        <taxon>Pipidae</taxon>
        <taxon>Xenopodinae</taxon>
        <taxon>Xenopus</taxon>
        <taxon>Xenopus</taxon>
    </lineage>
</organism>
<sequence length="67" mass="7448">MLGILNTGALDSFHIEYCKNPPKKLIFRGLLRPLYCMCTFVSYPVSGPRTSNKQTSSIDVFGCQFAA</sequence>
<evidence type="ECO:0000313" key="2">
    <source>
        <dbReference type="Proteomes" id="UP000694892"/>
    </source>
</evidence>
<proteinExistence type="predicted"/>